<evidence type="ECO:0000256" key="2">
    <source>
        <dbReference type="ARBA" id="ARBA00023125"/>
    </source>
</evidence>
<dbReference type="InterPro" id="IPR016032">
    <property type="entry name" value="Sig_transdc_resp-reg_C-effctor"/>
</dbReference>
<feature type="domain" description="HTH luxR-type" evidence="4">
    <location>
        <begin position="48"/>
        <end position="95"/>
    </location>
</feature>
<comment type="caution">
    <text evidence="5">The sequence shown here is derived from an EMBL/GenBank/DDBJ whole genome shotgun (WGS) entry which is preliminary data.</text>
</comment>
<sequence>MANGHESSSRSRIAALSEAGNGMPAFIAVILENCEDVMQQEMRIQQKKYDLTEREAEIWMLLRQEYTYQEIAQKLQISLNTVKTHVKNVYAKRRSCQGKEKFWC</sequence>
<keyword evidence="1" id="KW-0805">Transcription regulation</keyword>
<dbReference type="EMBL" id="DSRD01000856">
    <property type="protein sequence ID" value="HGW95332.1"/>
    <property type="molecule type" value="Genomic_DNA"/>
</dbReference>
<dbReference type="PRINTS" id="PR00038">
    <property type="entry name" value="HTHLUXR"/>
</dbReference>
<proteinExistence type="predicted"/>
<dbReference type="PANTHER" id="PTHR44688:SF16">
    <property type="entry name" value="DNA-BINDING TRANSCRIPTIONAL ACTIVATOR DEVR_DOSR"/>
    <property type="match status" value="1"/>
</dbReference>
<keyword evidence="2" id="KW-0238">DNA-binding</keyword>
<reference evidence="5" key="1">
    <citation type="journal article" date="2020" name="mSystems">
        <title>Genome- and Community-Level Interaction Insights into Carbon Utilization and Element Cycling Functions of Hydrothermarchaeota in Hydrothermal Sediment.</title>
        <authorList>
            <person name="Zhou Z."/>
            <person name="Liu Y."/>
            <person name="Xu W."/>
            <person name="Pan J."/>
            <person name="Luo Z.H."/>
            <person name="Li M."/>
        </authorList>
    </citation>
    <scope>NUCLEOTIDE SEQUENCE [LARGE SCALE GENOMIC DNA]</scope>
    <source>
        <strain evidence="5">SpSt-402</strain>
    </source>
</reference>
<dbReference type="AlphaFoldDB" id="A0A832H5I6"/>
<dbReference type="Gene3D" id="1.10.10.10">
    <property type="entry name" value="Winged helix-like DNA-binding domain superfamily/Winged helix DNA-binding domain"/>
    <property type="match status" value="1"/>
</dbReference>
<dbReference type="GO" id="GO:0003677">
    <property type="term" value="F:DNA binding"/>
    <property type="evidence" value="ECO:0007669"/>
    <property type="project" value="UniProtKB-KW"/>
</dbReference>
<dbReference type="SUPFAM" id="SSF46894">
    <property type="entry name" value="C-terminal effector domain of the bipartite response regulators"/>
    <property type="match status" value="1"/>
</dbReference>
<dbReference type="SMART" id="SM00421">
    <property type="entry name" value="HTH_LUXR"/>
    <property type="match status" value="1"/>
</dbReference>
<name>A0A832H5I6_9CYAN</name>
<accession>A0A832H5I6</accession>
<evidence type="ECO:0000256" key="1">
    <source>
        <dbReference type="ARBA" id="ARBA00023015"/>
    </source>
</evidence>
<dbReference type="InterPro" id="IPR000792">
    <property type="entry name" value="Tscrpt_reg_LuxR_C"/>
</dbReference>
<protein>
    <submittedName>
        <fullName evidence="5">Response regulator transcription factor</fullName>
    </submittedName>
</protein>
<evidence type="ECO:0000313" key="5">
    <source>
        <dbReference type="EMBL" id="HGW95332.1"/>
    </source>
</evidence>
<keyword evidence="3" id="KW-0804">Transcription</keyword>
<gene>
    <name evidence="5" type="ORF">ENR47_13805</name>
</gene>
<dbReference type="GO" id="GO:0006355">
    <property type="term" value="P:regulation of DNA-templated transcription"/>
    <property type="evidence" value="ECO:0007669"/>
    <property type="project" value="InterPro"/>
</dbReference>
<dbReference type="PANTHER" id="PTHR44688">
    <property type="entry name" value="DNA-BINDING TRANSCRIPTIONAL ACTIVATOR DEVR_DOSR"/>
    <property type="match status" value="1"/>
</dbReference>
<dbReference type="InterPro" id="IPR036388">
    <property type="entry name" value="WH-like_DNA-bd_sf"/>
</dbReference>
<evidence type="ECO:0000259" key="4">
    <source>
        <dbReference type="SMART" id="SM00421"/>
    </source>
</evidence>
<dbReference type="CDD" id="cd06170">
    <property type="entry name" value="LuxR_C_like"/>
    <property type="match status" value="1"/>
</dbReference>
<dbReference type="Pfam" id="PF00196">
    <property type="entry name" value="GerE"/>
    <property type="match status" value="1"/>
</dbReference>
<organism evidence="5">
    <name type="scientific">Oscillatoriales cyanobacterium SpSt-402</name>
    <dbReference type="NCBI Taxonomy" id="2282168"/>
    <lineage>
        <taxon>Bacteria</taxon>
        <taxon>Bacillati</taxon>
        <taxon>Cyanobacteriota</taxon>
        <taxon>Cyanophyceae</taxon>
        <taxon>Oscillatoriophycideae</taxon>
        <taxon>Oscillatoriales</taxon>
    </lineage>
</organism>
<evidence type="ECO:0000256" key="3">
    <source>
        <dbReference type="ARBA" id="ARBA00023163"/>
    </source>
</evidence>